<comment type="subcellular location">
    <subcellularLocation>
        <location evidence="1">Endomembrane system</location>
        <topology evidence="1">Multi-pass membrane protein</topology>
    </subcellularLocation>
</comment>
<evidence type="ECO:0000256" key="10">
    <source>
        <dbReference type="ARBA" id="ARBA00023136"/>
    </source>
</evidence>
<dbReference type="PANTHER" id="PTHR43394:SF19">
    <property type="entry name" value="ABC TRANSPORTER B FAMILY"/>
    <property type="match status" value="1"/>
</dbReference>
<dbReference type="SUPFAM" id="SSF52540">
    <property type="entry name" value="P-loop containing nucleoside triphosphate hydrolases"/>
    <property type="match status" value="1"/>
</dbReference>
<dbReference type="GO" id="GO:0016887">
    <property type="term" value="F:ATP hydrolysis activity"/>
    <property type="evidence" value="ECO:0007669"/>
    <property type="project" value="InterPro"/>
</dbReference>
<keyword evidence="9" id="KW-1133">Transmembrane helix</keyword>
<feature type="domain" description="ABC transporter" evidence="11">
    <location>
        <begin position="35"/>
        <end position="232"/>
    </location>
</feature>
<evidence type="ECO:0000256" key="6">
    <source>
        <dbReference type="ARBA" id="ARBA00022840"/>
    </source>
</evidence>
<dbReference type="STRING" id="7739.C3XV72"/>
<dbReference type="PROSITE" id="PS00211">
    <property type="entry name" value="ABC_TRANSPORTER_1"/>
    <property type="match status" value="1"/>
</dbReference>
<dbReference type="GO" id="GO:0012505">
    <property type="term" value="C:endomembrane system"/>
    <property type="evidence" value="ECO:0007669"/>
    <property type="project" value="UniProtKB-SubCell"/>
</dbReference>
<evidence type="ECO:0000313" key="12">
    <source>
        <dbReference type="EMBL" id="EEN67998.1"/>
    </source>
</evidence>
<evidence type="ECO:0000256" key="9">
    <source>
        <dbReference type="ARBA" id="ARBA00022989"/>
    </source>
</evidence>
<keyword evidence="10" id="KW-0472">Membrane</keyword>
<dbReference type="EMBL" id="GG666468">
    <property type="protein sequence ID" value="EEN67998.1"/>
    <property type="molecule type" value="Genomic_DNA"/>
</dbReference>
<dbReference type="PROSITE" id="PS50893">
    <property type="entry name" value="ABC_TRANSPORTER_2"/>
    <property type="match status" value="1"/>
</dbReference>
<keyword evidence="4" id="KW-0812">Transmembrane</keyword>
<dbReference type="GO" id="GO:0016020">
    <property type="term" value="C:membrane"/>
    <property type="evidence" value="ECO:0007669"/>
    <property type="project" value="InterPro"/>
</dbReference>
<keyword evidence="8" id="KW-1278">Translocase</keyword>
<accession>C3XV72</accession>
<dbReference type="PANTHER" id="PTHR43394">
    <property type="entry name" value="ATP-DEPENDENT PERMEASE MDL1, MITOCHONDRIAL"/>
    <property type="match status" value="1"/>
</dbReference>
<dbReference type="GO" id="GO:0015833">
    <property type="term" value="P:peptide transport"/>
    <property type="evidence" value="ECO:0007669"/>
    <property type="project" value="UniProtKB-KW"/>
</dbReference>
<evidence type="ECO:0000256" key="5">
    <source>
        <dbReference type="ARBA" id="ARBA00022741"/>
    </source>
</evidence>
<keyword evidence="7" id="KW-0571">Peptide transport</keyword>
<dbReference type="GO" id="GO:0005524">
    <property type="term" value="F:ATP binding"/>
    <property type="evidence" value="ECO:0007669"/>
    <property type="project" value="UniProtKB-KW"/>
</dbReference>
<comment type="similarity">
    <text evidence="2">Belongs to the ABC transporter superfamily. ABCB family. MHC peptide exporter (TC 3.A.1.209) subfamily.</text>
</comment>
<proteinExistence type="inferred from homology"/>
<dbReference type="InterPro" id="IPR003439">
    <property type="entry name" value="ABC_transporter-like_ATP-bd"/>
</dbReference>
<dbReference type="SMART" id="SM00382">
    <property type="entry name" value="AAA"/>
    <property type="match status" value="1"/>
</dbReference>
<dbReference type="InterPro" id="IPR003593">
    <property type="entry name" value="AAA+_ATPase"/>
</dbReference>
<sequence length="232" mass="25734">MEAVGTCQKVIEYIDREPEVKRGGRLAPWKLEGHIEFRNVWMSYPSRQRVPVLKDVSFQVSPGEVVALVGPSGSGKSTCVNLLERFYETTSGQVLLDGNPIMAYDHKFLHRKVALVGQEPVLFARSIKDNISYALDNCSLEEVQRVARQANAHEFITELPEGYETGTGEKGIQLSGGQKQRVAIARALIRKPAVLLLDEATSALDAESEQLVWRFLCVLGVWLALSKHGTSI</sequence>
<evidence type="ECO:0000256" key="4">
    <source>
        <dbReference type="ARBA" id="ARBA00022692"/>
    </source>
</evidence>
<dbReference type="Gene3D" id="1.20.1560.10">
    <property type="entry name" value="ABC transporter type 1, transmembrane domain"/>
    <property type="match status" value="1"/>
</dbReference>
<keyword evidence="7" id="KW-0653">Protein transport</keyword>
<dbReference type="InParanoid" id="C3XV72"/>
<organism>
    <name type="scientific">Branchiostoma floridae</name>
    <name type="common">Florida lancelet</name>
    <name type="synonym">Amphioxus</name>
    <dbReference type="NCBI Taxonomy" id="7739"/>
    <lineage>
        <taxon>Eukaryota</taxon>
        <taxon>Metazoa</taxon>
        <taxon>Chordata</taxon>
        <taxon>Cephalochordata</taxon>
        <taxon>Leptocardii</taxon>
        <taxon>Amphioxiformes</taxon>
        <taxon>Branchiostomatidae</taxon>
        <taxon>Branchiostoma</taxon>
    </lineage>
</organism>
<keyword evidence="5" id="KW-0547">Nucleotide-binding</keyword>
<reference evidence="12" key="1">
    <citation type="journal article" date="2008" name="Nature">
        <title>The amphioxus genome and the evolution of the chordate karyotype.</title>
        <authorList>
            <consortium name="US DOE Joint Genome Institute (JGI-PGF)"/>
            <person name="Putnam N.H."/>
            <person name="Butts T."/>
            <person name="Ferrier D.E.K."/>
            <person name="Furlong R.F."/>
            <person name="Hellsten U."/>
            <person name="Kawashima T."/>
            <person name="Robinson-Rechavi M."/>
            <person name="Shoguchi E."/>
            <person name="Terry A."/>
            <person name="Yu J.-K."/>
            <person name="Benito-Gutierrez E.L."/>
            <person name="Dubchak I."/>
            <person name="Garcia-Fernandez J."/>
            <person name="Gibson-Brown J.J."/>
            <person name="Grigoriev I.V."/>
            <person name="Horton A.C."/>
            <person name="de Jong P.J."/>
            <person name="Jurka J."/>
            <person name="Kapitonov V.V."/>
            <person name="Kohara Y."/>
            <person name="Kuroki Y."/>
            <person name="Lindquist E."/>
            <person name="Lucas S."/>
            <person name="Osoegawa K."/>
            <person name="Pennacchio L.A."/>
            <person name="Salamov A.A."/>
            <person name="Satou Y."/>
            <person name="Sauka-Spengler T."/>
            <person name="Schmutz J."/>
            <person name="Shin-I T."/>
            <person name="Toyoda A."/>
            <person name="Bronner-Fraser M."/>
            <person name="Fujiyama A."/>
            <person name="Holland L.Z."/>
            <person name="Holland P.W.H."/>
            <person name="Satoh N."/>
            <person name="Rokhsar D.S."/>
        </authorList>
    </citation>
    <scope>NUCLEOTIDE SEQUENCE [LARGE SCALE GENOMIC DNA]</scope>
    <source>
        <strain evidence="12">S238N-H82</strain>
        <tissue evidence="12">Testes</tissue>
    </source>
</reference>
<keyword evidence="6" id="KW-0067">ATP-binding</keyword>
<evidence type="ECO:0000259" key="11">
    <source>
        <dbReference type="PROSITE" id="PS50893"/>
    </source>
</evidence>
<keyword evidence="3" id="KW-0813">Transport</keyword>
<name>C3XV72_BRAFL</name>
<protein>
    <recommendedName>
        <fullName evidence="11">ABC transporter domain-containing protein</fullName>
    </recommendedName>
</protein>
<dbReference type="AlphaFoldDB" id="C3XV72"/>
<evidence type="ECO:0000256" key="8">
    <source>
        <dbReference type="ARBA" id="ARBA00022967"/>
    </source>
</evidence>
<evidence type="ECO:0000256" key="7">
    <source>
        <dbReference type="ARBA" id="ARBA00022856"/>
    </source>
</evidence>
<dbReference type="InterPro" id="IPR027417">
    <property type="entry name" value="P-loop_NTPase"/>
</dbReference>
<evidence type="ECO:0000256" key="1">
    <source>
        <dbReference type="ARBA" id="ARBA00004127"/>
    </source>
</evidence>
<dbReference type="eggNOG" id="KOG0058">
    <property type="taxonomic scope" value="Eukaryota"/>
</dbReference>
<dbReference type="InterPro" id="IPR017871">
    <property type="entry name" value="ABC_transporter-like_CS"/>
</dbReference>
<dbReference type="FunFam" id="1.20.1560.10:FF:000377">
    <property type="entry name" value="Uncharacterized protein"/>
    <property type="match status" value="1"/>
</dbReference>
<dbReference type="InterPro" id="IPR039421">
    <property type="entry name" value="Type_1_exporter"/>
</dbReference>
<dbReference type="InterPro" id="IPR036640">
    <property type="entry name" value="ABC1_TM_sf"/>
</dbReference>
<dbReference type="Gene3D" id="3.40.50.300">
    <property type="entry name" value="P-loop containing nucleotide triphosphate hydrolases"/>
    <property type="match status" value="1"/>
</dbReference>
<dbReference type="Pfam" id="PF00005">
    <property type="entry name" value="ABC_tran"/>
    <property type="match status" value="1"/>
</dbReference>
<gene>
    <name evidence="12" type="ORF">BRAFLDRAFT_91875</name>
</gene>
<dbReference type="FunFam" id="3.40.50.300:FF:000140">
    <property type="entry name" value="Lipid A export ATP-binding/permease protein MsbA"/>
    <property type="match status" value="1"/>
</dbReference>
<evidence type="ECO:0000256" key="3">
    <source>
        <dbReference type="ARBA" id="ARBA00022448"/>
    </source>
</evidence>
<evidence type="ECO:0000256" key="2">
    <source>
        <dbReference type="ARBA" id="ARBA00006493"/>
    </source>
</evidence>